<protein>
    <recommendedName>
        <fullName evidence="4">Cytochrome bo(3) ubiquinol oxidase subunit 4</fullName>
    </recommendedName>
    <alternativeName>
        <fullName evidence="16">Cytochrome o ubiquinol oxidase subunit 4</fullName>
    </alternativeName>
    <alternativeName>
        <fullName evidence="13">Oxidase bo(3) subunit 4</fullName>
    </alternativeName>
    <alternativeName>
        <fullName evidence="14">Ubiquinol oxidase polypeptide IV</fullName>
    </alternativeName>
    <alternativeName>
        <fullName evidence="15">Ubiquinol oxidase subunit 4</fullName>
    </alternativeName>
</protein>
<feature type="transmembrane region" description="Helical" evidence="18">
    <location>
        <begin position="63"/>
        <end position="81"/>
    </location>
</feature>
<keyword evidence="10" id="KW-0560">Oxidoreductase</keyword>
<comment type="similarity">
    <text evidence="2">Belongs to the cytochrome c oxidase bacterial subunit 4 family.</text>
</comment>
<evidence type="ECO:0000313" key="19">
    <source>
        <dbReference type="EMBL" id="GJE06070.1"/>
    </source>
</evidence>
<dbReference type="NCBIfam" id="TIGR02847">
    <property type="entry name" value="CyoD"/>
    <property type="match status" value="1"/>
</dbReference>
<dbReference type="EMBL" id="BPQR01000022">
    <property type="protein sequence ID" value="GJE06070.1"/>
    <property type="molecule type" value="Genomic_DNA"/>
</dbReference>
<dbReference type="PANTHER" id="PTHR36835">
    <property type="entry name" value="CYTOCHROME BO(3) UBIQUINOL OXIDASE SUBUNIT 4"/>
    <property type="match status" value="1"/>
</dbReference>
<evidence type="ECO:0000256" key="5">
    <source>
        <dbReference type="ARBA" id="ARBA00022448"/>
    </source>
</evidence>
<keyword evidence="8" id="KW-0249">Electron transport</keyword>
<name>A0ABQ4SUC0_9HYPH</name>
<evidence type="ECO:0000313" key="20">
    <source>
        <dbReference type="Proteomes" id="UP001055102"/>
    </source>
</evidence>
<dbReference type="InterPro" id="IPR014210">
    <property type="entry name" value="Cyt_o_ubiqinol_oxidase_su4"/>
</dbReference>
<comment type="caution">
    <text evidence="19">The sequence shown here is derived from an EMBL/GenBank/DDBJ whole genome shotgun (WGS) entry which is preliminary data.</text>
</comment>
<comment type="subunit">
    <text evidence="3">Heterooctamer of two A chains, two B chains, two C chains and two D chains.</text>
</comment>
<dbReference type="InterPro" id="IPR005171">
    <property type="entry name" value="Cyt_c_oxidase_su4_prok"/>
</dbReference>
<evidence type="ECO:0000256" key="6">
    <source>
        <dbReference type="ARBA" id="ARBA00022475"/>
    </source>
</evidence>
<dbReference type="Proteomes" id="UP001055102">
    <property type="component" value="Unassembled WGS sequence"/>
</dbReference>
<reference evidence="19" key="2">
    <citation type="submission" date="2021-08" db="EMBL/GenBank/DDBJ databases">
        <authorList>
            <person name="Tani A."/>
            <person name="Ola A."/>
            <person name="Ogura Y."/>
            <person name="Katsura K."/>
            <person name="Hayashi T."/>
        </authorList>
    </citation>
    <scope>NUCLEOTIDE SEQUENCE</scope>
    <source>
        <strain evidence="19">LMG 23639</strain>
    </source>
</reference>
<evidence type="ECO:0000256" key="4">
    <source>
        <dbReference type="ARBA" id="ARBA00014689"/>
    </source>
</evidence>
<reference evidence="19" key="1">
    <citation type="journal article" date="2021" name="Front. Microbiol.">
        <title>Comprehensive Comparative Genomics and Phenotyping of Methylobacterium Species.</title>
        <authorList>
            <person name="Alessa O."/>
            <person name="Ogura Y."/>
            <person name="Fujitani Y."/>
            <person name="Takami H."/>
            <person name="Hayashi T."/>
            <person name="Sahin N."/>
            <person name="Tani A."/>
        </authorList>
    </citation>
    <scope>NUCLEOTIDE SEQUENCE</scope>
    <source>
        <strain evidence="19">LMG 23639</strain>
    </source>
</reference>
<feature type="region of interest" description="Disordered" evidence="17">
    <location>
        <begin position="1"/>
        <end position="23"/>
    </location>
</feature>
<feature type="transmembrane region" description="Helical" evidence="18">
    <location>
        <begin position="32"/>
        <end position="51"/>
    </location>
</feature>
<gene>
    <name evidence="19" type="ORF">AOPFMNJM_1376</name>
</gene>
<dbReference type="InterPro" id="IPR050968">
    <property type="entry name" value="Cytochrome_c_oxidase_bac_sub4"/>
</dbReference>
<evidence type="ECO:0000256" key="11">
    <source>
        <dbReference type="ARBA" id="ARBA00023136"/>
    </source>
</evidence>
<keyword evidence="7 18" id="KW-0812">Transmembrane</keyword>
<evidence type="ECO:0000256" key="15">
    <source>
        <dbReference type="ARBA" id="ARBA00031887"/>
    </source>
</evidence>
<evidence type="ECO:0000256" key="18">
    <source>
        <dbReference type="SAM" id="Phobius"/>
    </source>
</evidence>
<evidence type="ECO:0000256" key="16">
    <source>
        <dbReference type="ARBA" id="ARBA00032185"/>
    </source>
</evidence>
<evidence type="ECO:0000256" key="17">
    <source>
        <dbReference type="SAM" id="MobiDB-lite"/>
    </source>
</evidence>
<evidence type="ECO:0000256" key="3">
    <source>
        <dbReference type="ARBA" id="ARBA00011700"/>
    </source>
</evidence>
<feature type="compositionally biased region" description="Low complexity" evidence="17">
    <location>
        <begin position="1"/>
        <end position="10"/>
    </location>
</feature>
<sequence>MSAEGHAASHAGHHGAHDHDSGGQSHGSFRSYMTGFVLSVILTAIPFWLVMGNVLGDAQVTGLVIMAFAVVQIVVHMIYFLHMNTKSENGWTFLALVFTLTLVIITLAGSLWVMHHLNTNMMPHMDHAAPAASGAAPDNARGVPAIAPPSGHHHAH</sequence>
<evidence type="ECO:0000256" key="2">
    <source>
        <dbReference type="ARBA" id="ARBA00008079"/>
    </source>
</evidence>
<keyword evidence="20" id="KW-1185">Reference proteome</keyword>
<keyword evidence="11 18" id="KW-0472">Membrane</keyword>
<evidence type="ECO:0000256" key="9">
    <source>
        <dbReference type="ARBA" id="ARBA00022989"/>
    </source>
</evidence>
<evidence type="ECO:0000256" key="12">
    <source>
        <dbReference type="ARBA" id="ARBA00025694"/>
    </source>
</evidence>
<feature type="transmembrane region" description="Helical" evidence="18">
    <location>
        <begin position="93"/>
        <end position="114"/>
    </location>
</feature>
<evidence type="ECO:0000256" key="10">
    <source>
        <dbReference type="ARBA" id="ARBA00023002"/>
    </source>
</evidence>
<keyword evidence="5" id="KW-0813">Transport</keyword>
<proteinExistence type="inferred from homology"/>
<organism evidence="19 20">
    <name type="scientific">Methylobacterium jeotgali</name>
    <dbReference type="NCBI Taxonomy" id="381630"/>
    <lineage>
        <taxon>Bacteria</taxon>
        <taxon>Pseudomonadati</taxon>
        <taxon>Pseudomonadota</taxon>
        <taxon>Alphaproteobacteria</taxon>
        <taxon>Hyphomicrobiales</taxon>
        <taxon>Methylobacteriaceae</taxon>
        <taxon>Methylobacterium</taxon>
    </lineage>
</organism>
<comment type="subcellular location">
    <subcellularLocation>
        <location evidence="1">Cell membrane</location>
        <topology evidence="1">Multi-pass membrane protein</topology>
    </subcellularLocation>
</comment>
<dbReference type="Pfam" id="PF03626">
    <property type="entry name" value="COX4_pro"/>
    <property type="match status" value="1"/>
</dbReference>
<evidence type="ECO:0000256" key="14">
    <source>
        <dbReference type="ARBA" id="ARBA00030211"/>
    </source>
</evidence>
<evidence type="ECO:0000256" key="8">
    <source>
        <dbReference type="ARBA" id="ARBA00022982"/>
    </source>
</evidence>
<keyword evidence="6" id="KW-1003">Cell membrane</keyword>
<evidence type="ECO:0000256" key="1">
    <source>
        <dbReference type="ARBA" id="ARBA00004651"/>
    </source>
</evidence>
<comment type="function">
    <text evidence="12">Cytochrome bo(3) ubiquinol terminal oxidase is the component of the aerobic respiratory chain of E.coli that predominates when cells are grown at high aeration. Has proton pump activity across the membrane in addition to electron transfer, pumping 2 protons/electron.</text>
</comment>
<accession>A0ABQ4SUC0</accession>
<evidence type="ECO:0000256" key="7">
    <source>
        <dbReference type="ARBA" id="ARBA00022692"/>
    </source>
</evidence>
<keyword evidence="9 18" id="KW-1133">Transmembrane helix</keyword>
<dbReference type="PANTHER" id="PTHR36835:SF1">
    <property type="entry name" value="CYTOCHROME BO(3) UBIQUINOL OXIDASE SUBUNIT 4"/>
    <property type="match status" value="1"/>
</dbReference>
<evidence type="ECO:0000256" key="13">
    <source>
        <dbReference type="ARBA" id="ARBA00030071"/>
    </source>
</evidence>